<dbReference type="EC" id="1.15.1.1" evidence="2 5"/>
<proteinExistence type="inferred from homology"/>
<evidence type="ECO:0000256" key="3">
    <source>
        <dbReference type="ARBA" id="ARBA00022723"/>
    </source>
</evidence>
<feature type="domain" description="Manganese/iron superoxide dismutase N-terminal" evidence="6">
    <location>
        <begin position="6"/>
        <end position="91"/>
    </location>
</feature>
<evidence type="ECO:0000256" key="2">
    <source>
        <dbReference type="ARBA" id="ARBA00012682"/>
    </source>
</evidence>
<gene>
    <name evidence="8" type="ORF">J2Z53_002338</name>
</gene>
<accession>A0ABS4F390</accession>
<dbReference type="InterPro" id="IPR019833">
    <property type="entry name" value="Mn/Fe_SOD_BS"/>
</dbReference>
<dbReference type="PANTHER" id="PTHR43595:SF2">
    <property type="entry name" value="SMALL RIBOSOMAL SUBUNIT PROTEIN MS42"/>
    <property type="match status" value="1"/>
</dbReference>
<comment type="similarity">
    <text evidence="1 5">Belongs to the iron/manganese superoxide dismutase family.</text>
</comment>
<dbReference type="PIRSF" id="PIRSF000349">
    <property type="entry name" value="SODismutase"/>
    <property type="match status" value="1"/>
</dbReference>
<dbReference type="EMBL" id="JAGGJZ010000010">
    <property type="protein sequence ID" value="MBP1890726.1"/>
    <property type="molecule type" value="Genomic_DNA"/>
</dbReference>
<comment type="catalytic activity">
    <reaction evidence="5">
        <text>2 superoxide + 2 H(+) = H2O2 + O2</text>
        <dbReference type="Rhea" id="RHEA:20696"/>
        <dbReference type="ChEBI" id="CHEBI:15378"/>
        <dbReference type="ChEBI" id="CHEBI:15379"/>
        <dbReference type="ChEBI" id="CHEBI:16240"/>
        <dbReference type="ChEBI" id="CHEBI:18421"/>
        <dbReference type="EC" id="1.15.1.1"/>
    </reaction>
</comment>
<sequence>MEGKIFTLKPLPYAYDSLEPFIDEKTVTIHHDKHQQTYVDNLNKALSKHPELFNMSLDDILKNVELIPEDIKQAIINNAGGVYNHEFYFDGIAPNKGGEPEGALKEAIYNTFGSYENFKSKLKEAALGQFGSGWGWLILNKNNKLEIISTANQNNPLSNNQIPLLTVDVWEHAYYLKYQNKRADYLDCFFELINWDVISERFKKATNL</sequence>
<dbReference type="Proteomes" id="UP000783390">
    <property type="component" value="Unassembled WGS sequence"/>
</dbReference>
<dbReference type="Pfam" id="PF02777">
    <property type="entry name" value="Sod_Fe_C"/>
    <property type="match status" value="1"/>
</dbReference>
<dbReference type="PANTHER" id="PTHR43595">
    <property type="entry name" value="37S RIBOSOMAL PROTEIN S26, MITOCHONDRIAL"/>
    <property type="match status" value="1"/>
</dbReference>
<evidence type="ECO:0000256" key="5">
    <source>
        <dbReference type="RuleBase" id="RU000414"/>
    </source>
</evidence>
<dbReference type="SUPFAM" id="SSF54719">
    <property type="entry name" value="Fe,Mn superoxide dismutase (SOD), C-terminal domain"/>
    <property type="match status" value="1"/>
</dbReference>
<dbReference type="RefSeq" id="WP_209797640.1">
    <property type="nucleotide sequence ID" value="NZ_JAGGJZ010000010.1"/>
</dbReference>
<keyword evidence="4 5" id="KW-0560">Oxidoreductase</keyword>
<dbReference type="GO" id="GO:0004784">
    <property type="term" value="F:superoxide dismutase activity"/>
    <property type="evidence" value="ECO:0007669"/>
    <property type="project" value="UniProtKB-EC"/>
</dbReference>
<name>A0ABS4F390_9CLOT</name>
<keyword evidence="9" id="KW-1185">Reference proteome</keyword>
<dbReference type="Pfam" id="PF00081">
    <property type="entry name" value="Sod_Fe_N"/>
    <property type="match status" value="1"/>
</dbReference>
<dbReference type="InterPro" id="IPR036314">
    <property type="entry name" value="SOD_C_sf"/>
</dbReference>
<evidence type="ECO:0000313" key="8">
    <source>
        <dbReference type="EMBL" id="MBP1890726.1"/>
    </source>
</evidence>
<comment type="function">
    <text evidence="5">Destroys radicals which are normally produced within the cells and which are toxic to biological systems.</text>
</comment>
<evidence type="ECO:0000259" key="7">
    <source>
        <dbReference type="Pfam" id="PF02777"/>
    </source>
</evidence>
<dbReference type="Gene3D" id="1.10.287.990">
    <property type="entry name" value="Fe,Mn superoxide dismutase (SOD) domain"/>
    <property type="match status" value="1"/>
</dbReference>
<evidence type="ECO:0000313" key="9">
    <source>
        <dbReference type="Proteomes" id="UP000783390"/>
    </source>
</evidence>
<dbReference type="InterPro" id="IPR019831">
    <property type="entry name" value="Mn/Fe_SOD_N"/>
</dbReference>
<evidence type="ECO:0000259" key="6">
    <source>
        <dbReference type="Pfam" id="PF00081"/>
    </source>
</evidence>
<keyword evidence="3 5" id="KW-0479">Metal-binding</keyword>
<reference evidence="8 9" key="1">
    <citation type="submission" date="2021-03" db="EMBL/GenBank/DDBJ databases">
        <title>Genomic Encyclopedia of Type Strains, Phase IV (KMG-IV): sequencing the most valuable type-strain genomes for metagenomic binning, comparative biology and taxonomic classification.</title>
        <authorList>
            <person name="Goeker M."/>
        </authorList>
    </citation>
    <scope>NUCLEOTIDE SEQUENCE [LARGE SCALE GENOMIC DNA]</scope>
    <source>
        <strain evidence="8 9">DSM 3984</strain>
    </source>
</reference>
<dbReference type="InterPro" id="IPR019832">
    <property type="entry name" value="Mn/Fe_SOD_C"/>
</dbReference>
<dbReference type="PRINTS" id="PR01703">
    <property type="entry name" value="MNSODISMTASE"/>
</dbReference>
<organism evidence="8 9">
    <name type="scientific">Clostridium moniliforme</name>
    <dbReference type="NCBI Taxonomy" id="39489"/>
    <lineage>
        <taxon>Bacteria</taxon>
        <taxon>Bacillati</taxon>
        <taxon>Bacillota</taxon>
        <taxon>Clostridia</taxon>
        <taxon>Eubacteriales</taxon>
        <taxon>Clostridiaceae</taxon>
        <taxon>Clostridium</taxon>
    </lineage>
</organism>
<dbReference type="SUPFAM" id="SSF46609">
    <property type="entry name" value="Fe,Mn superoxide dismutase (SOD), N-terminal domain"/>
    <property type="match status" value="1"/>
</dbReference>
<evidence type="ECO:0000256" key="4">
    <source>
        <dbReference type="ARBA" id="ARBA00023002"/>
    </source>
</evidence>
<evidence type="ECO:0000256" key="1">
    <source>
        <dbReference type="ARBA" id="ARBA00008714"/>
    </source>
</evidence>
<comment type="caution">
    <text evidence="8">The sequence shown here is derived from an EMBL/GenBank/DDBJ whole genome shotgun (WGS) entry which is preliminary data.</text>
</comment>
<protein>
    <recommendedName>
        <fullName evidence="2 5">Superoxide dismutase</fullName>
        <ecNumber evidence="2 5">1.15.1.1</ecNumber>
    </recommendedName>
</protein>
<dbReference type="InterPro" id="IPR001189">
    <property type="entry name" value="Mn/Fe_SOD"/>
</dbReference>
<feature type="domain" description="Manganese/iron superoxide dismutase C-terminal" evidence="7">
    <location>
        <begin position="100"/>
        <end position="201"/>
    </location>
</feature>
<dbReference type="Gene3D" id="3.55.40.20">
    <property type="entry name" value="Iron/manganese superoxide dismutase, C-terminal domain"/>
    <property type="match status" value="1"/>
</dbReference>
<dbReference type="InterPro" id="IPR036324">
    <property type="entry name" value="Mn/Fe_SOD_N_sf"/>
</dbReference>
<dbReference type="PROSITE" id="PS00088">
    <property type="entry name" value="SOD_MN"/>
    <property type="match status" value="1"/>
</dbReference>